<evidence type="ECO:0000256" key="1">
    <source>
        <dbReference type="ARBA" id="ARBA00009667"/>
    </source>
</evidence>
<dbReference type="OrthoDB" id="1796087at2"/>
<organism evidence="7 8">
    <name type="scientific">Halanaerobium hydrogeniformans</name>
    <name type="common">Halanaerobium sp. (strain sapolanicus)</name>
    <dbReference type="NCBI Taxonomy" id="656519"/>
    <lineage>
        <taxon>Bacteria</taxon>
        <taxon>Bacillati</taxon>
        <taxon>Bacillota</taxon>
        <taxon>Clostridia</taxon>
        <taxon>Halanaerobiales</taxon>
        <taxon>Halanaerobiaceae</taxon>
        <taxon>Halanaerobium</taxon>
    </lineage>
</organism>
<dbReference type="Gene3D" id="3.20.20.70">
    <property type="entry name" value="Aldolase class I"/>
    <property type="match status" value="1"/>
</dbReference>
<dbReference type="GO" id="GO:0000162">
    <property type="term" value="P:L-tryptophan biosynthetic process"/>
    <property type="evidence" value="ECO:0007669"/>
    <property type="project" value="TreeGrafter"/>
</dbReference>
<name>E4RM50_HALHG</name>
<dbReference type="STRING" id="656519.Halsa_0935"/>
<comment type="similarity">
    <text evidence="1 5">Belongs to the HisA/HisF family.</text>
</comment>
<dbReference type="HOGENOM" id="CLU_643668_0_0_9"/>
<dbReference type="InterPro" id="IPR044524">
    <property type="entry name" value="Isoase_HisA-like"/>
</dbReference>
<dbReference type="AlphaFoldDB" id="E4RM50"/>
<protein>
    <submittedName>
        <fullName evidence="7">Histidine biosynthesis protein</fullName>
    </submittedName>
</protein>
<dbReference type="InterPro" id="IPR006062">
    <property type="entry name" value="His_biosynth"/>
</dbReference>
<evidence type="ECO:0000313" key="7">
    <source>
        <dbReference type="EMBL" id="ADQ14381.1"/>
    </source>
</evidence>
<evidence type="ECO:0000256" key="5">
    <source>
        <dbReference type="RuleBase" id="RU003657"/>
    </source>
</evidence>
<comment type="pathway">
    <text evidence="4">Amino-acid biosynthesis.</text>
</comment>
<evidence type="ECO:0000259" key="6">
    <source>
        <dbReference type="Pfam" id="PF02441"/>
    </source>
</evidence>
<keyword evidence="2 5" id="KW-0028">Amino-acid biosynthesis</keyword>
<dbReference type="eggNOG" id="COG1411">
    <property type="taxonomic scope" value="Bacteria"/>
</dbReference>
<reference evidence="7 8" key="1">
    <citation type="submission" date="2010-11" db="EMBL/GenBank/DDBJ databases">
        <title>Complete sequence of Halanaerobium sp. sapolanicus.</title>
        <authorList>
            <consortium name="US DOE Joint Genome Institute"/>
            <person name="Lucas S."/>
            <person name="Copeland A."/>
            <person name="Lapidus A."/>
            <person name="Cheng J.-F."/>
            <person name="Bruce D."/>
            <person name="Goodwin L."/>
            <person name="Pitluck S."/>
            <person name="Davenport K."/>
            <person name="Detter J.C."/>
            <person name="Han C."/>
            <person name="Tapia R."/>
            <person name="Land M."/>
            <person name="Hauser L."/>
            <person name="Jeffries C."/>
            <person name="Kyrpides N."/>
            <person name="Ivanova N."/>
            <person name="Mikhailova N."/>
            <person name="Begemann M.B."/>
            <person name="Mormile M.R."/>
            <person name="Wall J.D."/>
            <person name="Elias D.A."/>
            <person name="Woyke T."/>
        </authorList>
    </citation>
    <scope>NUCLEOTIDE SEQUENCE [LARGE SCALE GENOMIC DNA]</scope>
    <source>
        <strain evidence="8">sapolanicus</strain>
    </source>
</reference>
<proteinExistence type="inferred from homology"/>
<evidence type="ECO:0000313" key="8">
    <source>
        <dbReference type="Proteomes" id="UP000007434"/>
    </source>
</evidence>
<reference evidence="7 8" key="2">
    <citation type="journal article" date="2011" name="J. Bacteriol.">
        <title>Complete Genome Sequence of the Haloalkaliphilic, Hydrogen Producing Halanaerobium hydrogenoformans.</title>
        <authorList>
            <person name="Brown S.D."/>
            <person name="Begemann M.B."/>
            <person name="Mormile M.R."/>
            <person name="Wall J.D."/>
            <person name="Han C.S."/>
            <person name="Goodwin L.A."/>
            <person name="Pitluck S."/>
            <person name="Land M.L."/>
            <person name="Hauser L.J."/>
            <person name="Elias D.A."/>
        </authorList>
    </citation>
    <scope>NUCLEOTIDE SEQUENCE [LARGE SCALE GENOMIC DNA]</scope>
    <source>
        <strain evidence="8">sapolanicus</strain>
    </source>
</reference>
<keyword evidence="8" id="KW-1185">Reference proteome</keyword>
<dbReference type="Gene3D" id="3.40.50.1950">
    <property type="entry name" value="Flavin prenyltransferase-like"/>
    <property type="match status" value="1"/>
</dbReference>
<evidence type="ECO:0000256" key="3">
    <source>
        <dbReference type="ARBA" id="ARBA00023102"/>
    </source>
</evidence>
<sequence length="426" mass="47899">MEAVAVLDIKHGIVVQGRAGDRENYQPIESRLIAADDKSPLAVAKAFYNKLAIKKLYIADLDAIMKKDEANIDEIKAIKKELPQVEIMLDAALLDFKTAQKYLDDFLDYYIIATESLNDLKYLAKFSDYSKKVIISIDLKNGELINNLEQWQDKTTRQIIEEIKGYGFKKFIILDIAAVGTARGIAAYIKELKNLFPELEFITGGGVKDYRDIKPLKKQGFSGVLIATAFHNGSLGRKEVELIENEKILFKIAWCITGAGHLLAESIEEIANLKNKYNNLEIDIYLSKAGFEVLKIYKLFNKLEELGCEIQKDSAASSPIMGRLYKGHYDLLVSSPTTSNTVAKFVHGISDTLVSNFLAHAGKSKIPILLLPTDTEEELVSAAPNKMVDVYPREIDIKNTDRLKGIDKLEIISDLEEVEQWLKNYL</sequence>
<dbReference type="InterPro" id="IPR036551">
    <property type="entry name" value="Flavin_trans-like"/>
</dbReference>
<dbReference type="Proteomes" id="UP000007434">
    <property type="component" value="Chromosome"/>
</dbReference>
<dbReference type="Pfam" id="PF02441">
    <property type="entry name" value="Flavoprotein"/>
    <property type="match status" value="1"/>
</dbReference>
<dbReference type="EMBL" id="CP002304">
    <property type="protein sequence ID" value="ADQ14381.1"/>
    <property type="molecule type" value="Genomic_DNA"/>
</dbReference>
<dbReference type="GO" id="GO:0003949">
    <property type="term" value="F:1-(5-phosphoribosyl)-5-[(5-phosphoribosylamino)methylideneamino]imidazole-4-carboxamide isomerase activity"/>
    <property type="evidence" value="ECO:0007669"/>
    <property type="project" value="InterPro"/>
</dbReference>
<dbReference type="GO" id="GO:0005737">
    <property type="term" value="C:cytoplasm"/>
    <property type="evidence" value="ECO:0007669"/>
    <property type="project" value="TreeGrafter"/>
</dbReference>
<dbReference type="InterPro" id="IPR011060">
    <property type="entry name" value="RibuloseP-bd_barrel"/>
</dbReference>
<dbReference type="Pfam" id="PF00977">
    <property type="entry name" value="His_biosynth"/>
    <property type="match status" value="1"/>
</dbReference>
<accession>E4RM50</accession>
<dbReference type="eggNOG" id="COG1036">
    <property type="taxonomic scope" value="Bacteria"/>
</dbReference>
<dbReference type="InterPro" id="IPR013785">
    <property type="entry name" value="Aldolase_TIM"/>
</dbReference>
<gene>
    <name evidence="7" type="ordered locus">Halsa_0935</name>
</gene>
<dbReference type="PANTHER" id="PTHR43090:SF2">
    <property type="entry name" value="1-(5-PHOSPHORIBOSYL)-5-[(5-PHOSPHORIBOSYLAMINO)METHYLIDENEAMINO] IMIDAZOLE-4-CARBOXAMIDE ISOMERASE"/>
    <property type="match status" value="1"/>
</dbReference>
<evidence type="ECO:0000256" key="4">
    <source>
        <dbReference type="ARBA" id="ARBA00029440"/>
    </source>
</evidence>
<keyword evidence="3 5" id="KW-0368">Histidine biosynthesis</keyword>
<dbReference type="SUPFAM" id="SSF52507">
    <property type="entry name" value="Homo-oligomeric flavin-containing Cys decarboxylases, HFCD"/>
    <property type="match status" value="1"/>
</dbReference>
<dbReference type="GO" id="GO:0000105">
    <property type="term" value="P:L-histidine biosynthetic process"/>
    <property type="evidence" value="ECO:0007669"/>
    <property type="project" value="UniProtKB-KW"/>
</dbReference>
<evidence type="ECO:0000256" key="2">
    <source>
        <dbReference type="ARBA" id="ARBA00022605"/>
    </source>
</evidence>
<feature type="domain" description="Flavoprotein" evidence="6">
    <location>
        <begin position="251"/>
        <end position="408"/>
    </location>
</feature>
<dbReference type="SUPFAM" id="SSF51366">
    <property type="entry name" value="Ribulose-phoshate binding barrel"/>
    <property type="match status" value="1"/>
</dbReference>
<dbReference type="PANTHER" id="PTHR43090">
    <property type="entry name" value="1-(5-PHOSPHORIBOSYL)-5-[(5-PHOSPHORIBOSYLAMINO)METHYLIDENEAMINO] IMIDAZOLE-4-CARBOXAMIDE ISOMERASE"/>
    <property type="match status" value="1"/>
</dbReference>
<dbReference type="KEGG" id="has:Halsa_0935"/>
<dbReference type="InterPro" id="IPR003382">
    <property type="entry name" value="Flavoprotein"/>
</dbReference>